<dbReference type="Pfam" id="PF07683">
    <property type="entry name" value="CobW_C"/>
    <property type="match status" value="1"/>
</dbReference>
<evidence type="ECO:0000259" key="7">
    <source>
        <dbReference type="SMART" id="SM00833"/>
    </source>
</evidence>
<dbReference type="CDD" id="cd03112">
    <property type="entry name" value="CobW-like"/>
    <property type="match status" value="1"/>
</dbReference>
<dbReference type="Gene3D" id="3.30.1220.10">
    <property type="entry name" value="CobW-like, C-terminal domain"/>
    <property type="match status" value="1"/>
</dbReference>
<evidence type="ECO:0000256" key="6">
    <source>
        <dbReference type="SAM" id="MobiDB-lite"/>
    </source>
</evidence>
<dbReference type="Pfam" id="PF02492">
    <property type="entry name" value="cobW"/>
    <property type="match status" value="1"/>
</dbReference>
<evidence type="ECO:0000256" key="2">
    <source>
        <dbReference type="ARBA" id="ARBA00022801"/>
    </source>
</evidence>
<evidence type="ECO:0000313" key="8">
    <source>
        <dbReference type="EMBL" id="QDZ25985.1"/>
    </source>
</evidence>
<comment type="similarity">
    <text evidence="4">Belongs to the SIMIBI class G3E GTPase family. ZNG1 subfamily.</text>
</comment>
<sequence>MRCRVRCAEGGRGVVQAASRRSAWTRASSRRSGPAIRRNDFVKFPGQSSRSRRQVQQKAASDVEARDDGVEVVDPRIPATIVTGFLGSGKTTLLNNILTEDHKLRVAVIENEFGEIGIDQELVELKEELEGENVMLLNNGCICCTVREDLVKMIGTLVDQKKGKFDHLLIETTGLAHPLPIIGTFFSEESIFDKVRLEGVVTMVDAKHVMRHLESDLESEKTDEVVEQIAYADSIILNKTDLVTEEELSKIQEEIRGLNKIATIKQTVRADVDYRKIFDLGGFDLGKVEEELLKEEASGHHHHHDHEHGHDHDHDHDHEHGHDHDHEHGHHHGHTHDHDISSVSLTFEGDMDLDKINDWMGMFLMQRAEEIYRMKGILAVQGWDEKFIFQAVHMQFEGIAGKNWRENEKKTSKLVFIGKNLDRETMEREIRECLA</sequence>
<dbReference type="InterPro" id="IPR027417">
    <property type="entry name" value="P-loop_NTPase"/>
</dbReference>
<organism evidence="8 9">
    <name type="scientific">Chloropicon primus</name>
    <dbReference type="NCBI Taxonomy" id="1764295"/>
    <lineage>
        <taxon>Eukaryota</taxon>
        <taxon>Viridiplantae</taxon>
        <taxon>Chlorophyta</taxon>
        <taxon>Chloropicophyceae</taxon>
        <taxon>Chloropicales</taxon>
        <taxon>Chloropicaceae</taxon>
        <taxon>Chloropicon</taxon>
    </lineage>
</organism>
<dbReference type="Proteomes" id="UP000316726">
    <property type="component" value="Chromosome 20"/>
</dbReference>
<accession>A0A5B8N297</accession>
<comment type="catalytic activity">
    <reaction evidence="5">
        <text>GTP + H2O = GDP + phosphate + H(+)</text>
        <dbReference type="Rhea" id="RHEA:19669"/>
        <dbReference type="ChEBI" id="CHEBI:15377"/>
        <dbReference type="ChEBI" id="CHEBI:15378"/>
        <dbReference type="ChEBI" id="CHEBI:37565"/>
        <dbReference type="ChEBI" id="CHEBI:43474"/>
        <dbReference type="ChEBI" id="CHEBI:58189"/>
    </reaction>
    <physiologicalReaction direction="left-to-right" evidence="5">
        <dbReference type="Rhea" id="RHEA:19670"/>
    </physiologicalReaction>
</comment>
<dbReference type="OrthoDB" id="258627at2759"/>
<gene>
    <name evidence="8" type="ORF">A3770_20p85030</name>
</gene>
<feature type="domain" description="CobW C-terminal" evidence="7">
    <location>
        <begin position="340"/>
        <end position="434"/>
    </location>
</feature>
<feature type="region of interest" description="Disordered" evidence="6">
    <location>
        <begin position="295"/>
        <end position="339"/>
    </location>
</feature>
<name>A0A5B8N297_9CHLO</name>
<keyword evidence="2" id="KW-0378">Hydrolase</keyword>
<dbReference type="GO" id="GO:0005737">
    <property type="term" value="C:cytoplasm"/>
    <property type="evidence" value="ECO:0007669"/>
    <property type="project" value="TreeGrafter"/>
</dbReference>
<keyword evidence="1" id="KW-0547">Nucleotide-binding</keyword>
<keyword evidence="3" id="KW-0143">Chaperone</keyword>
<dbReference type="InterPro" id="IPR036627">
    <property type="entry name" value="CobW-likC_sf"/>
</dbReference>
<dbReference type="SUPFAM" id="SSF52540">
    <property type="entry name" value="P-loop containing nucleoside triphosphate hydrolases"/>
    <property type="match status" value="1"/>
</dbReference>
<dbReference type="InterPro" id="IPR003495">
    <property type="entry name" value="CobW/HypB/UreG_nucleotide-bd"/>
</dbReference>
<evidence type="ECO:0000256" key="3">
    <source>
        <dbReference type="ARBA" id="ARBA00023186"/>
    </source>
</evidence>
<protein>
    <submittedName>
        <fullName evidence="8">Cobalamin biosynthesis protein</fullName>
    </submittedName>
</protein>
<keyword evidence="9" id="KW-1185">Reference proteome</keyword>
<dbReference type="GO" id="GO:0016787">
    <property type="term" value="F:hydrolase activity"/>
    <property type="evidence" value="ECO:0007669"/>
    <property type="project" value="UniProtKB-KW"/>
</dbReference>
<dbReference type="AlphaFoldDB" id="A0A5B8N297"/>
<feature type="compositionally biased region" description="Basic and acidic residues" evidence="6">
    <location>
        <begin position="306"/>
        <end position="328"/>
    </location>
</feature>
<proteinExistence type="inferred from homology"/>
<reference evidence="8 9" key="1">
    <citation type="submission" date="2018-07" db="EMBL/GenBank/DDBJ databases">
        <title>The complete nuclear genome of the prasinophyte Chloropicon primus (CCMP1205).</title>
        <authorList>
            <person name="Pombert J.-F."/>
            <person name="Otis C."/>
            <person name="Turmel M."/>
            <person name="Lemieux C."/>
        </authorList>
    </citation>
    <scope>NUCLEOTIDE SEQUENCE [LARGE SCALE GENOMIC DNA]</scope>
    <source>
        <strain evidence="8 9">CCMP1205</strain>
    </source>
</reference>
<dbReference type="SUPFAM" id="SSF90002">
    <property type="entry name" value="Hypothetical protein YjiA, C-terminal domain"/>
    <property type="match status" value="1"/>
</dbReference>
<dbReference type="EMBL" id="CP031053">
    <property type="protein sequence ID" value="QDZ25985.1"/>
    <property type="molecule type" value="Genomic_DNA"/>
</dbReference>
<dbReference type="PANTHER" id="PTHR13748">
    <property type="entry name" value="COBW-RELATED"/>
    <property type="match status" value="1"/>
</dbReference>
<dbReference type="SMART" id="SM00833">
    <property type="entry name" value="CobW_C"/>
    <property type="match status" value="1"/>
</dbReference>
<dbReference type="GO" id="GO:0000166">
    <property type="term" value="F:nucleotide binding"/>
    <property type="evidence" value="ECO:0007669"/>
    <property type="project" value="UniProtKB-KW"/>
</dbReference>
<dbReference type="PANTHER" id="PTHR13748:SF62">
    <property type="entry name" value="COBW DOMAIN-CONTAINING PROTEIN"/>
    <property type="match status" value="1"/>
</dbReference>
<dbReference type="InterPro" id="IPR011629">
    <property type="entry name" value="CobW-like_C"/>
</dbReference>
<evidence type="ECO:0000256" key="5">
    <source>
        <dbReference type="ARBA" id="ARBA00049117"/>
    </source>
</evidence>
<evidence type="ECO:0000313" key="9">
    <source>
        <dbReference type="Proteomes" id="UP000316726"/>
    </source>
</evidence>
<evidence type="ECO:0000256" key="1">
    <source>
        <dbReference type="ARBA" id="ARBA00022741"/>
    </source>
</evidence>
<dbReference type="InterPro" id="IPR051316">
    <property type="entry name" value="Zinc-reg_GTPase_activator"/>
</dbReference>
<dbReference type="Gene3D" id="3.40.50.300">
    <property type="entry name" value="P-loop containing nucleotide triphosphate hydrolases"/>
    <property type="match status" value="1"/>
</dbReference>
<evidence type="ECO:0000256" key="4">
    <source>
        <dbReference type="ARBA" id="ARBA00034320"/>
    </source>
</evidence>